<dbReference type="GO" id="GO:0031398">
    <property type="term" value="P:positive regulation of protein ubiquitination"/>
    <property type="evidence" value="ECO:0007669"/>
    <property type="project" value="TreeGrafter"/>
</dbReference>
<dbReference type="CDD" id="cd22212">
    <property type="entry name" value="NDFIP-like"/>
    <property type="match status" value="1"/>
</dbReference>
<dbReference type="InParanoid" id="F2UBB6"/>
<dbReference type="GO" id="GO:0007034">
    <property type="term" value="P:vacuolar transport"/>
    <property type="evidence" value="ECO:0007669"/>
    <property type="project" value="InterPro"/>
</dbReference>
<dbReference type="GO" id="GO:0016020">
    <property type="term" value="C:membrane"/>
    <property type="evidence" value="ECO:0007669"/>
    <property type="project" value="UniProtKB-SubCell"/>
</dbReference>
<dbReference type="GO" id="GO:0005794">
    <property type="term" value="C:Golgi apparatus"/>
    <property type="evidence" value="ECO:0007669"/>
    <property type="project" value="TreeGrafter"/>
</dbReference>
<keyword evidence="3 6" id="KW-1133">Transmembrane helix</keyword>
<evidence type="ECO:0000256" key="2">
    <source>
        <dbReference type="ARBA" id="ARBA00022692"/>
    </source>
</evidence>
<evidence type="ECO:0000256" key="6">
    <source>
        <dbReference type="SAM" id="Phobius"/>
    </source>
</evidence>
<dbReference type="FunCoup" id="F2UBB6">
    <property type="interactions" value="940"/>
</dbReference>
<feature type="transmembrane region" description="Helical" evidence="6">
    <location>
        <begin position="98"/>
        <end position="120"/>
    </location>
</feature>
<evidence type="ECO:0000256" key="4">
    <source>
        <dbReference type="ARBA" id="ARBA00023136"/>
    </source>
</evidence>
<dbReference type="RefSeq" id="XP_004993345.1">
    <property type="nucleotide sequence ID" value="XM_004993288.1"/>
</dbReference>
<dbReference type="STRING" id="946362.F2UBB6"/>
<feature type="transmembrane region" description="Helical" evidence="6">
    <location>
        <begin position="127"/>
        <end position="148"/>
    </location>
</feature>
<proteinExistence type="predicted"/>
<dbReference type="GO" id="GO:0048471">
    <property type="term" value="C:perinuclear region of cytoplasm"/>
    <property type="evidence" value="ECO:0007669"/>
    <property type="project" value="TreeGrafter"/>
</dbReference>
<dbReference type="PANTHER" id="PTHR13396">
    <property type="entry name" value="NEDD4 FAMILY INTERACTING PROTEIN 1/2"/>
    <property type="match status" value="1"/>
</dbReference>
<keyword evidence="8" id="KW-1185">Reference proteome</keyword>
<dbReference type="eggNOG" id="KOG4812">
    <property type="taxonomic scope" value="Eukaryota"/>
</dbReference>
<dbReference type="GeneID" id="16073922"/>
<protein>
    <submittedName>
        <fullName evidence="7">Uncharacterized protein</fullName>
    </submittedName>
</protein>
<dbReference type="Proteomes" id="UP000007799">
    <property type="component" value="Unassembled WGS sequence"/>
</dbReference>
<comment type="subcellular location">
    <subcellularLocation>
        <location evidence="1">Membrane</location>
        <topology evidence="1">Multi-pass membrane protein</topology>
    </subcellularLocation>
</comment>
<dbReference type="GO" id="GO:0005783">
    <property type="term" value="C:endoplasmic reticulum"/>
    <property type="evidence" value="ECO:0007669"/>
    <property type="project" value="TreeGrafter"/>
</dbReference>
<dbReference type="EMBL" id="GL832967">
    <property type="protein sequence ID" value="EGD73782.1"/>
    <property type="molecule type" value="Genomic_DNA"/>
</dbReference>
<keyword evidence="4 6" id="KW-0472">Membrane</keyword>
<accession>F2UBB6</accession>
<reference evidence="7" key="1">
    <citation type="submission" date="2009-08" db="EMBL/GenBank/DDBJ databases">
        <title>Annotation of Salpingoeca rosetta.</title>
        <authorList>
            <consortium name="The Broad Institute Genome Sequencing Platform"/>
            <person name="Russ C."/>
            <person name="Cuomo C."/>
            <person name="Burger G."/>
            <person name="Gray M.W."/>
            <person name="Holland P.W.H."/>
            <person name="King N."/>
            <person name="Lang F.B.F."/>
            <person name="Roger A.J."/>
            <person name="Ruiz-Trillo I."/>
            <person name="Young S.K."/>
            <person name="Zeng Q."/>
            <person name="Gargeya S."/>
            <person name="Alvarado L."/>
            <person name="Berlin A."/>
            <person name="Chapman S.B."/>
            <person name="Chen Z."/>
            <person name="Freedman E."/>
            <person name="Gellesch M."/>
            <person name="Goldberg J."/>
            <person name="Griggs A."/>
            <person name="Gujja S."/>
            <person name="Heilman E."/>
            <person name="Heiman D."/>
            <person name="Howarth C."/>
            <person name="Mehta T."/>
            <person name="Neiman D."/>
            <person name="Pearson M."/>
            <person name="Roberts A."/>
            <person name="Saif S."/>
            <person name="Shea T."/>
            <person name="Shenoy N."/>
            <person name="Sisk P."/>
            <person name="Stolte C."/>
            <person name="Sykes S."/>
            <person name="White J."/>
            <person name="Yandava C."/>
            <person name="Haas B."/>
            <person name="Nusbaum C."/>
            <person name="Birren B."/>
        </authorList>
    </citation>
    <scope>NUCLEOTIDE SEQUENCE [LARGE SCALE GENOMIC DNA]</scope>
    <source>
        <strain evidence="7">ATCC 50818</strain>
    </source>
</reference>
<dbReference type="GO" id="GO:0006511">
    <property type="term" value="P:ubiquitin-dependent protein catabolic process"/>
    <property type="evidence" value="ECO:0007669"/>
    <property type="project" value="TreeGrafter"/>
</dbReference>
<evidence type="ECO:0000313" key="7">
    <source>
        <dbReference type="EMBL" id="EGD73782.1"/>
    </source>
</evidence>
<dbReference type="OrthoDB" id="10003116at2759"/>
<keyword evidence="2 6" id="KW-0812">Transmembrane</keyword>
<evidence type="ECO:0000256" key="5">
    <source>
        <dbReference type="SAM" id="MobiDB-lite"/>
    </source>
</evidence>
<dbReference type="GO" id="GO:0050699">
    <property type="term" value="F:WW domain binding"/>
    <property type="evidence" value="ECO:0007669"/>
    <property type="project" value="TreeGrafter"/>
</dbReference>
<evidence type="ECO:0000313" key="8">
    <source>
        <dbReference type="Proteomes" id="UP000007799"/>
    </source>
</evidence>
<feature type="transmembrane region" description="Helical" evidence="6">
    <location>
        <begin position="210"/>
        <end position="232"/>
    </location>
</feature>
<dbReference type="Pfam" id="PF10176">
    <property type="entry name" value="NEDD4_Bsd2"/>
    <property type="match status" value="1"/>
</dbReference>
<dbReference type="KEGG" id="sre:PTSG_05476"/>
<evidence type="ECO:0000256" key="3">
    <source>
        <dbReference type="ARBA" id="ARBA00022989"/>
    </source>
</evidence>
<evidence type="ECO:0000256" key="1">
    <source>
        <dbReference type="ARBA" id="ARBA00004141"/>
    </source>
</evidence>
<gene>
    <name evidence="7" type="ORF">PTSG_05476</name>
</gene>
<dbReference type="InterPro" id="IPR019325">
    <property type="entry name" value="NEDD4/Bsd2"/>
</dbReference>
<dbReference type="PANTHER" id="PTHR13396:SF5">
    <property type="entry name" value="NEDD4 FAMILY INTERACTING PROTEIN"/>
    <property type="match status" value="1"/>
</dbReference>
<dbReference type="GO" id="GO:0030001">
    <property type="term" value="P:metal ion transport"/>
    <property type="evidence" value="ECO:0007669"/>
    <property type="project" value="InterPro"/>
</dbReference>
<sequence length="245" mass="26347">MPQGPRYHQVPSSEADASHERTQEVPLVADDEPLPSYEAAAGQTTNTSSSAPTAVFVLPSYEEVQEMKRQANEERSTSTAPAQAVVEADHYLGTDASFILSFLVAFLLNGIGFLCAFLMSSTIAGRYGATSGFGLALVKVSVIFYHVYVASVGGDTDDDNDSMFLFGIYRPPSTASPAPNATAISSDGSVTAVFYDDPAYNDGHSPRAHMWISCLFFFFGVMLFFHGIIGYVRAKAAVRRARAAL</sequence>
<organism evidence="8">
    <name type="scientific">Salpingoeca rosetta (strain ATCC 50818 / BSB-021)</name>
    <dbReference type="NCBI Taxonomy" id="946362"/>
    <lineage>
        <taxon>Eukaryota</taxon>
        <taxon>Choanoflagellata</taxon>
        <taxon>Craspedida</taxon>
        <taxon>Salpingoecidae</taxon>
        <taxon>Salpingoeca</taxon>
    </lineage>
</organism>
<feature type="region of interest" description="Disordered" evidence="5">
    <location>
        <begin position="1"/>
        <end position="50"/>
    </location>
</feature>
<name>F2UBB6_SALR5</name>
<dbReference type="AlphaFoldDB" id="F2UBB6"/>